<evidence type="ECO:0000313" key="9">
    <source>
        <dbReference type="Proteomes" id="UP000325315"/>
    </source>
</evidence>
<keyword evidence="6" id="KW-0695">RNA-directed DNA polymerase</keyword>
<dbReference type="InterPro" id="IPR041373">
    <property type="entry name" value="RT_RNaseH"/>
</dbReference>
<dbReference type="PANTHER" id="PTHR34072:SF59">
    <property type="entry name" value="CCHC-TYPE INTEGRASE"/>
    <property type="match status" value="1"/>
</dbReference>
<dbReference type="PANTHER" id="PTHR34072">
    <property type="entry name" value="ENZYMATIC POLYPROTEIN-RELATED"/>
    <property type="match status" value="1"/>
</dbReference>
<dbReference type="GO" id="GO:0016787">
    <property type="term" value="F:hydrolase activity"/>
    <property type="evidence" value="ECO:0007669"/>
    <property type="project" value="UniProtKB-KW"/>
</dbReference>
<evidence type="ECO:0000256" key="6">
    <source>
        <dbReference type="ARBA" id="ARBA00022918"/>
    </source>
</evidence>
<dbReference type="Pfam" id="PF17917">
    <property type="entry name" value="RT_RNaseH"/>
    <property type="match status" value="1"/>
</dbReference>
<evidence type="ECO:0000313" key="8">
    <source>
        <dbReference type="EMBL" id="KAA3470493.1"/>
    </source>
</evidence>
<dbReference type="GO" id="GO:0003964">
    <property type="term" value="F:RNA-directed DNA polymerase activity"/>
    <property type="evidence" value="ECO:0007669"/>
    <property type="project" value="UniProtKB-KW"/>
</dbReference>
<gene>
    <name evidence="8" type="ORF">EPI10_016201</name>
</gene>
<proteinExistence type="predicted"/>
<evidence type="ECO:0000256" key="1">
    <source>
        <dbReference type="ARBA" id="ARBA00022679"/>
    </source>
</evidence>
<dbReference type="GO" id="GO:0004519">
    <property type="term" value="F:endonuclease activity"/>
    <property type="evidence" value="ECO:0007669"/>
    <property type="project" value="UniProtKB-KW"/>
</dbReference>
<keyword evidence="3" id="KW-0540">Nuclease</keyword>
<evidence type="ECO:0000256" key="3">
    <source>
        <dbReference type="ARBA" id="ARBA00022722"/>
    </source>
</evidence>
<keyword evidence="9" id="KW-1185">Reference proteome</keyword>
<evidence type="ECO:0000256" key="2">
    <source>
        <dbReference type="ARBA" id="ARBA00022695"/>
    </source>
</evidence>
<comment type="caution">
    <text evidence="8">The sequence shown here is derived from an EMBL/GenBank/DDBJ whole genome shotgun (WGS) entry which is preliminary data.</text>
</comment>
<dbReference type="SUPFAM" id="SSF56672">
    <property type="entry name" value="DNA/RNA polymerases"/>
    <property type="match status" value="1"/>
</dbReference>
<protein>
    <submittedName>
        <fullName evidence="8">Integrase</fullName>
    </submittedName>
</protein>
<name>A0A5B6VN56_9ROSI</name>
<dbReference type="OrthoDB" id="111931at2759"/>
<evidence type="ECO:0000256" key="4">
    <source>
        <dbReference type="ARBA" id="ARBA00022759"/>
    </source>
</evidence>
<accession>A0A5B6VN56</accession>
<feature type="domain" description="Reverse transcriptase RNase H-like" evidence="7">
    <location>
        <begin position="35"/>
        <end position="132"/>
    </location>
</feature>
<dbReference type="CDD" id="cd09274">
    <property type="entry name" value="RNase_HI_RT_Ty3"/>
    <property type="match status" value="1"/>
</dbReference>
<keyword evidence="2" id="KW-0548">Nucleotidyltransferase</keyword>
<dbReference type="AlphaFoldDB" id="A0A5B6VN56"/>
<keyword evidence="4" id="KW-0255">Endonuclease</keyword>
<dbReference type="EMBL" id="SMMG02000006">
    <property type="protein sequence ID" value="KAA3470493.1"/>
    <property type="molecule type" value="Genomic_DNA"/>
</dbReference>
<keyword evidence="5" id="KW-0378">Hydrolase</keyword>
<evidence type="ECO:0000259" key="7">
    <source>
        <dbReference type="Pfam" id="PF17917"/>
    </source>
</evidence>
<evidence type="ECO:0000256" key="5">
    <source>
        <dbReference type="ARBA" id="ARBA00022801"/>
    </source>
</evidence>
<dbReference type="Proteomes" id="UP000325315">
    <property type="component" value="Unassembled WGS sequence"/>
</dbReference>
<reference evidence="9" key="1">
    <citation type="journal article" date="2019" name="Plant Biotechnol. J.">
        <title>Genome sequencing of the Australian wild diploid species Gossypium australe highlights disease resistance and delayed gland morphogenesis.</title>
        <authorList>
            <person name="Cai Y."/>
            <person name="Cai X."/>
            <person name="Wang Q."/>
            <person name="Wang P."/>
            <person name="Zhang Y."/>
            <person name="Cai C."/>
            <person name="Xu Y."/>
            <person name="Wang K."/>
            <person name="Zhou Z."/>
            <person name="Wang C."/>
            <person name="Geng S."/>
            <person name="Li B."/>
            <person name="Dong Q."/>
            <person name="Hou Y."/>
            <person name="Wang H."/>
            <person name="Ai P."/>
            <person name="Liu Z."/>
            <person name="Yi F."/>
            <person name="Sun M."/>
            <person name="An G."/>
            <person name="Cheng J."/>
            <person name="Zhang Y."/>
            <person name="Shi Q."/>
            <person name="Xie Y."/>
            <person name="Shi X."/>
            <person name="Chang Y."/>
            <person name="Huang F."/>
            <person name="Chen Y."/>
            <person name="Hong S."/>
            <person name="Mi L."/>
            <person name="Sun Q."/>
            <person name="Zhang L."/>
            <person name="Zhou B."/>
            <person name="Peng R."/>
            <person name="Zhang X."/>
            <person name="Liu F."/>
        </authorList>
    </citation>
    <scope>NUCLEOTIDE SEQUENCE [LARGE SCALE GENOMIC DNA]</scope>
    <source>
        <strain evidence="9">cv. PA1801</strain>
    </source>
</reference>
<sequence>MIALSMTQLLQKDQSFDRLKALLTEAPVLVQLEHGKEFIIYSNASLNGLCCALMQQGKVMVYTSGQLKSHEKNYPIHDLELTTIMFASKIWRHYLFGEKCHIFTDHKSLKYLMSQKYLNLRQRKWLELLKDYDLFIGYHPGKANVVADALSRKSLFALRVINTRLSLSDDGSIIVELKARLTFFAAGL</sequence>
<keyword evidence="1" id="KW-0808">Transferase</keyword>
<organism evidence="8 9">
    <name type="scientific">Gossypium australe</name>
    <dbReference type="NCBI Taxonomy" id="47621"/>
    <lineage>
        <taxon>Eukaryota</taxon>
        <taxon>Viridiplantae</taxon>
        <taxon>Streptophyta</taxon>
        <taxon>Embryophyta</taxon>
        <taxon>Tracheophyta</taxon>
        <taxon>Spermatophyta</taxon>
        <taxon>Magnoliopsida</taxon>
        <taxon>eudicotyledons</taxon>
        <taxon>Gunneridae</taxon>
        <taxon>Pentapetalae</taxon>
        <taxon>rosids</taxon>
        <taxon>malvids</taxon>
        <taxon>Malvales</taxon>
        <taxon>Malvaceae</taxon>
        <taxon>Malvoideae</taxon>
        <taxon>Gossypium</taxon>
    </lineage>
</organism>
<dbReference type="InterPro" id="IPR043502">
    <property type="entry name" value="DNA/RNA_pol_sf"/>
</dbReference>